<keyword evidence="2" id="KW-1185">Reference proteome</keyword>
<name>A4CFT3_9GAMM</name>
<keyword evidence="1" id="KW-0808">Transferase</keyword>
<gene>
    <name evidence="1" type="ORF">PTD2_09702</name>
</gene>
<organism evidence="1 2">
    <name type="scientific">Pseudoalteromonas tunicata D2</name>
    <dbReference type="NCBI Taxonomy" id="87626"/>
    <lineage>
        <taxon>Bacteria</taxon>
        <taxon>Pseudomonadati</taxon>
        <taxon>Pseudomonadota</taxon>
        <taxon>Gammaproteobacteria</taxon>
        <taxon>Alteromonadales</taxon>
        <taxon>Pseudoalteromonadaceae</taxon>
        <taxon>Pseudoalteromonas</taxon>
    </lineage>
</organism>
<comment type="caution">
    <text evidence="1">The sequence shown here is derived from an EMBL/GenBank/DDBJ whole genome shotgun (WGS) entry which is preliminary data.</text>
</comment>
<protein>
    <submittedName>
        <fullName evidence="1">Spermidine synthase</fullName>
        <ecNumber evidence="1">2.5.1.16</ecNumber>
    </submittedName>
</protein>
<dbReference type="GO" id="GO:0004766">
    <property type="term" value="F:spermidine synthase activity"/>
    <property type="evidence" value="ECO:0007669"/>
    <property type="project" value="UniProtKB-EC"/>
</dbReference>
<proteinExistence type="predicted"/>
<accession>A4CFT3</accession>
<evidence type="ECO:0000313" key="1">
    <source>
        <dbReference type="EMBL" id="EAR26421.1"/>
    </source>
</evidence>
<dbReference type="HOGENOM" id="CLU_3412811_0_0_6"/>
<dbReference type="Proteomes" id="UP000006201">
    <property type="component" value="Unassembled WGS sequence"/>
</dbReference>
<sequence>MTLIKRMSWPSKEYLLGEGVNGGGLFNA</sequence>
<evidence type="ECO:0000313" key="2">
    <source>
        <dbReference type="Proteomes" id="UP000006201"/>
    </source>
</evidence>
<dbReference type="EMBL" id="AAOH01000015">
    <property type="protein sequence ID" value="EAR26421.1"/>
    <property type="molecule type" value="Genomic_DNA"/>
</dbReference>
<dbReference type="EC" id="2.5.1.16" evidence="1"/>
<dbReference type="AlphaFoldDB" id="A4CFT3"/>
<reference evidence="1 2" key="1">
    <citation type="submission" date="2006-02" db="EMBL/GenBank/DDBJ databases">
        <authorList>
            <person name="Moran M.A."/>
            <person name="Kjelleberg S."/>
            <person name="Egan S."/>
            <person name="Saunders N."/>
            <person name="Thomas T."/>
            <person name="Ferriera S."/>
            <person name="Johnson J."/>
            <person name="Kravitz S."/>
            <person name="Halpern A."/>
            <person name="Remington K."/>
            <person name="Beeson K."/>
            <person name="Tran B."/>
            <person name="Rogers Y.-H."/>
            <person name="Friedman R."/>
            <person name="Venter J.C."/>
        </authorList>
    </citation>
    <scope>NUCLEOTIDE SEQUENCE [LARGE SCALE GENOMIC DNA]</scope>
    <source>
        <strain evidence="1 2">D2</strain>
    </source>
</reference>